<dbReference type="GO" id="GO:0005886">
    <property type="term" value="C:plasma membrane"/>
    <property type="evidence" value="ECO:0007669"/>
    <property type="project" value="TreeGrafter"/>
</dbReference>
<evidence type="ECO:0000313" key="10">
    <source>
        <dbReference type="EMBL" id="PIU24250.1"/>
    </source>
</evidence>
<dbReference type="Gene3D" id="3.30.70.3220">
    <property type="match status" value="1"/>
</dbReference>
<evidence type="ECO:0000256" key="1">
    <source>
        <dbReference type="ARBA" id="ARBA00022448"/>
    </source>
</evidence>
<evidence type="ECO:0000313" key="11">
    <source>
        <dbReference type="Proteomes" id="UP000229896"/>
    </source>
</evidence>
<proteinExistence type="predicted"/>
<comment type="caution">
    <text evidence="10">The sequence shown here is derived from an EMBL/GenBank/DDBJ whole genome shotgun (WGS) entry which is preliminary data.</text>
</comment>
<sequence length="97" mass="10900">MKRIWYIFGLIIIILALAILIDIPKGPNLFGKEIKTHLGLDLQGGTELIYQADLSKSTDKSKDLNNLISVFRQRVDRLGVAEPTIQQQGNDQVLIQL</sequence>
<keyword evidence="7 8" id="KW-0472">Membrane</keyword>
<gene>
    <name evidence="10" type="ORF">COT12_01980</name>
</gene>
<protein>
    <submittedName>
        <fullName evidence="10">Protein translocase subunit SecDF</fullName>
    </submittedName>
</protein>
<dbReference type="GO" id="GO:0015031">
    <property type="term" value="P:protein transport"/>
    <property type="evidence" value="ECO:0007669"/>
    <property type="project" value="UniProtKB-KW"/>
</dbReference>
<keyword evidence="3 8" id="KW-0812">Transmembrane</keyword>
<feature type="non-terminal residue" evidence="10">
    <location>
        <position position="97"/>
    </location>
</feature>
<dbReference type="Proteomes" id="UP000229896">
    <property type="component" value="Unassembled WGS sequence"/>
</dbReference>
<dbReference type="AlphaFoldDB" id="A0A2M6YC50"/>
<evidence type="ECO:0000256" key="8">
    <source>
        <dbReference type="SAM" id="Phobius"/>
    </source>
</evidence>
<keyword evidence="4" id="KW-0653">Protein transport</keyword>
<evidence type="ECO:0000256" key="7">
    <source>
        <dbReference type="ARBA" id="ARBA00023136"/>
    </source>
</evidence>
<dbReference type="PANTHER" id="PTHR30081">
    <property type="entry name" value="PROTEIN-EXPORT MEMBRANE PROTEIN SEC"/>
    <property type="match status" value="1"/>
</dbReference>
<dbReference type="InterPro" id="IPR048631">
    <property type="entry name" value="SecD_1st"/>
</dbReference>
<keyword evidence="2" id="KW-1003">Cell membrane</keyword>
<evidence type="ECO:0000256" key="6">
    <source>
        <dbReference type="ARBA" id="ARBA00023010"/>
    </source>
</evidence>
<accession>A0A2M6YC50</accession>
<keyword evidence="6" id="KW-0811">Translocation</keyword>
<keyword evidence="1" id="KW-0813">Transport</keyword>
<organism evidence="10 11">
    <name type="scientific">Candidatus Berkelbacteria bacterium CG08_land_8_20_14_0_20_39_8</name>
    <dbReference type="NCBI Taxonomy" id="1974511"/>
    <lineage>
        <taxon>Bacteria</taxon>
        <taxon>Candidatus Berkelbacteria</taxon>
    </lineage>
</organism>
<evidence type="ECO:0000256" key="4">
    <source>
        <dbReference type="ARBA" id="ARBA00022927"/>
    </source>
</evidence>
<dbReference type="PANTHER" id="PTHR30081:SF8">
    <property type="entry name" value="PROTEIN TRANSLOCASE SUBUNIT SECF"/>
    <property type="match status" value="1"/>
</dbReference>
<evidence type="ECO:0000259" key="9">
    <source>
        <dbReference type="Pfam" id="PF21760"/>
    </source>
</evidence>
<dbReference type="EMBL" id="PEXI01000063">
    <property type="protein sequence ID" value="PIU24250.1"/>
    <property type="molecule type" value="Genomic_DNA"/>
</dbReference>
<name>A0A2M6YC50_9BACT</name>
<dbReference type="Pfam" id="PF21760">
    <property type="entry name" value="SecD_1st"/>
    <property type="match status" value="1"/>
</dbReference>
<reference evidence="11" key="1">
    <citation type="submission" date="2017-09" db="EMBL/GenBank/DDBJ databases">
        <title>Depth-based differentiation of microbial function through sediment-hosted aquifers and enrichment of novel symbionts in the deep terrestrial subsurface.</title>
        <authorList>
            <person name="Probst A.J."/>
            <person name="Ladd B."/>
            <person name="Jarett J.K."/>
            <person name="Geller-Mcgrath D.E."/>
            <person name="Sieber C.M.K."/>
            <person name="Emerson J.B."/>
            <person name="Anantharaman K."/>
            <person name="Thomas B.C."/>
            <person name="Malmstrom R."/>
            <person name="Stieglmeier M."/>
            <person name="Klingl A."/>
            <person name="Woyke T."/>
            <person name="Ryan C.M."/>
            <person name="Banfield J.F."/>
        </authorList>
    </citation>
    <scope>NUCLEOTIDE SEQUENCE [LARGE SCALE GENOMIC DNA]</scope>
</reference>
<feature type="domain" description="Protein translocase subunit SecDF P1" evidence="9">
    <location>
        <begin position="65"/>
        <end position="97"/>
    </location>
</feature>
<dbReference type="InterPro" id="IPR022813">
    <property type="entry name" value="SecD/SecF_arch_bac"/>
</dbReference>
<keyword evidence="5 8" id="KW-1133">Transmembrane helix</keyword>
<feature type="transmembrane region" description="Helical" evidence="8">
    <location>
        <begin position="6"/>
        <end position="23"/>
    </location>
</feature>
<evidence type="ECO:0000256" key="3">
    <source>
        <dbReference type="ARBA" id="ARBA00022692"/>
    </source>
</evidence>
<evidence type="ECO:0000256" key="5">
    <source>
        <dbReference type="ARBA" id="ARBA00022989"/>
    </source>
</evidence>
<evidence type="ECO:0000256" key="2">
    <source>
        <dbReference type="ARBA" id="ARBA00022475"/>
    </source>
</evidence>